<feature type="transmembrane region" description="Helical" evidence="1">
    <location>
        <begin position="115"/>
        <end position="135"/>
    </location>
</feature>
<evidence type="ECO:0000313" key="3">
    <source>
        <dbReference type="Proteomes" id="UP001151760"/>
    </source>
</evidence>
<comment type="caution">
    <text evidence="2">The sequence shown here is derived from an EMBL/GenBank/DDBJ whole genome shotgun (WGS) entry which is preliminary data.</text>
</comment>
<keyword evidence="1" id="KW-0812">Transmembrane</keyword>
<accession>A0ABQ5E7G7</accession>
<gene>
    <name evidence="2" type="ORF">Tco_0955478</name>
</gene>
<dbReference type="EMBL" id="BQNB010016012">
    <property type="protein sequence ID" value="GJT46763.1"/>
    <property type="molecule type" value="Genomic_DNA"/>
</dbReference>
<keyword evidence="3" id="KW-1185">Reference proteome</keyword>
<keyword evidence="1" id="KW-1133">Transmembrane helix</keyword>
<reference evidence="2" key="2">
    <citation type="submission" date="2022-01" db="EMBL/GenBank/DDBJ databases">
        <authorList>
            <person name="Yamashiro T."/>
            <person name="Shiraishi A."/>
            <person name="Satake H."/>
            <person name="Nakayama K."/>
        </authorList>
    </citation>
    <scope>NUCLEOTIDE SEQUENCE</scope>
</reference>
<keyword evidence="1" id="KW-0472">Membrane</keyword>
<dbReference type="Proteomes" id="UP001151760">
    <property type="component" value="Unassembled WGS sequence"/>
</dbReference>
<sequence length="145" mass="17010">MLKLCKPNIQSSTGIFTLKIQECTGKSSRFNSIDPIEDKEIELWAELNRLFEPDVDDELWKSQKHVHDITWRLYDTCEVHHMLAAKLLVEQNNEMSKELLRKIFMMAERPRSLNTTYCLLLDMAYWILFPSWSLVSAGTDTPYLP</sequence>
<protein>
    <submittedName>
        <fullName evidence="2">Uncharacterized protein</fullName>
    </submittedName>
</protein>
<organism evidence="2 3">
    <name type="scientific">Tanacetum coccineum</name>
    <dbReference type="NCBI Taxonomy" id="301880"/>
    <lineage>
        <taxon>Eukaryota</taxon>
        <taxon>Viridiplantae</taxon>
        <taxon>Streptophyta</taxon>
        <taxon>Embryophyta</taxon>
        <taxon>Tracheophyta</taxon>
        <taxon>Spermatophyta</taxon>
        <taxon>Magnoliopsida</taxon>
        <taxon>eudicotyledons</taxon>
        <taxon>Gunneridae</taxon>
        <taxon>Pentapetalae</taxon>
        <taxon>asterids</taxon>
        <taxon>campanulids</taxon>
        <taxon>Asterales</taxon>
        <taxon>Asteraceae</taxon>
        <taxon>Asteroideae</taxon>
        <taxon>Anthemideae</taxon>
        <taxon>Anthemidinae</taxon>
        <taxon>Tanacetum</taxon>
    </lineage>
</organism>
<reference evidence="2" key="1">
    <citation type="journal article" date="2022" name="Int. J. Mol. Sci.">
        <title>Draft Genome of Tanacetum Coccineum: Genomic Comparison of Closely Related Tanacetum-Family Plants.</title>
        <authorList>
            <person name="Yamashiro T."/>
            <person name="Shiraishi A."/>
            <person name="Nakayama K."/>
            <person name="Satake H."/>
        </authorList>
    </citation>
    <scope>NUCLEOTIDE SEQUENCE</scope>
</reference>
<name>A0ABQ5E7G7_9ASTR</name>
<evidence type="ECO:0000256" key="1">
    <source>
        <dbReference type="SAM" id="Phobius"/>
    </source>
</evidence>
<proteinExistence type="predicted"/>
<evidence type="ECO:0000313" key="2">
    <source>
        <dbReference type="EMBL" id="GJT46763.1"/>
    </source>
</evidence>